<dbReference type="EC" id="6.2.1.1" evidence="2 6"/>
<dbReference type="KEGG" id="halh:HTSR_1608"/>
<evidence type="ECO:0000256" key="1">
    <source>
        <dbReference type="ARBA" id="ARBA00006432"/>
    </source>
</evidence>
<feature type="domain" description="AMP-binding enzyme C-terminal" evidence="9">
    <location>
        <begin position="556"/>
        <end position="634"/>
    </location>
</feature>
<protein>
    <recommendedName>
        <fullName evidence="2 6">Acetate--CoA ligase</fullName>
        <ecNumber evidence="2 6">6.2.1.1</ecNumber>
    </recommendedName>
</protein>
<dbReference type="Pfam" id="PF16177">
    <property type="entry name" value="ACAS_N"/>
    <property type="match status" value="1"/>
</dbReference>
<dbReference type="NCBIfam" id="TIGR02188">
    <property type="entry name" value="Ac_CoA_lig_AcsA"/>
    <property type="match status" value="1"/>
</dbReference>
<dbReference type="Pfam" id="PF00501">
    <property type="entry name" value="AMP-binding"/>
    <property type="match status" value="1"/>
</dbReference>
<evidence type="ECO:0000259" key="10">
    <source>
        <dbReference type="Pfam" id="PF16177"/>
    </source>
</evidence>
<dbReference type="PROSITE" id="PS00455">
    <property type="entry name" value="AMP_BINDING"/>
    <property type="match status" value="1"/>
</dbReference>
<feature type="domain" description="AMP-dependent synthetase/ligase" evidence="8">
    <location>
        <begin position="96"/>
        <end position="486"/>
    </location>
</feature>
<dbReference type="PATRIC" id="fig|1855411.3.peg.1613"/>
<dbReference type="PANTHER" id="PTHR24095:SF14">
    <property type="entry name" value="ACETYL-COENZYME A SYNTHETASE 1"/>
    <property type="match status" value="1"/>
</dbReference>
<evidence type="ECO:0000256" key="3">
    <source>
        <dbReference type="ARBA" id="ARBA00022598"/>
    </source>
</evidence>
<dbReference type="PANTHER" id="PTHR24095">
    <property type="entry name" value="ACETYL-COENZYME A SYNTHETASE"/>
    <property type="match status" value="1"/>
</dbReference>
<organism evidence="11 12">
    <name type="scientific">Halodesulfurarchaeum formicicum</name>
    <dbReference type="NCBI Taxonomy" id="1873524"/>
    <lineage>
        <taxon>Archaea</taxon>
        <taxon>Methanobacteriati</taxon>
        <taxon>Methanobacteriota</taxon>
        <taxon>Stenosarchaea group</taxon>
        <taxon>Halobacteria</taxon>
        <taxon>Halobacteriales</taxon>
        <taxon>Halobacteriaceae</taxon>
        <taxon>Halodesulfurarchaeum</taxon>
    </lineage>
</organism>
<dbReference type="GO" id="GO:0016208">
    <property type="term" value="F:AMP binding"/>
    <property type="evidence" value="ECO:0007669"/>
    <property type="project" value="InterPro"/>
</dbReference>
<dbReference type="NCBIfam" id="NF001208">
    <property type="entry name" value="PRK00174.1"/>
    <property type="match status" value="1"/>
</dbReference>
<dbReference type="Gene3D" id="3.40.50.12780">
    <property type="entry name" value="N-terminal domain of ligase-like"/>
    <property type="match status" value="1"/>
</dbReference>
<dbReference type="InterPro" id="IPR025110">
    <property type="entry name" value="AMP-bd_C"/>
</dbReference>
<dbReference type="GO" id="GO:0003987">
    <property type="term" value="F:acetate-CoA ligase activity"/>
    <property type="evidence" value="ECO:0007669"/>
    <property type="project" value="UniProtKB-UniRule"/>
</dbReference>
<dbReference type="AlphaFoldDB" id="A0A1D8S5Y7"/>
<feature type="region of interest" description="Disordered" evidence="7">
    <location>
        <begin position="649"/>
        <end position="670"/>
    </location>
</feature>
<evidence type="ECO:0000256" key="2">
    <source>
        <dbReference type="ARBA" id="ARBA00013275"/>
    </source>
</evidence>
<accession>A0A1D8S5Y7</accession>
<sequence length="670" mass="75205">MRTISMPEDESDGAIEARLAEQEYFRPPTRFVGQANETDPAVYDRFEENYPEAYAEWADLLEWDSRWDTVLDDSNPPFYEWFKGGTLNASVNAIDRHLPERKDQTALLWEGEPGDTERIAYQDLYRRVNEMAAVYQEVGVREDDIVTLHLPMVPALPVSMLSAARIGAPHSAVFGGFSAQALADRIDDADSDVVVTIDGYYRRGEFLDHKAKADEALELAETDVETVLLFKREDELHPDVEITSDDPYVLVDEVLEQKQGARVDPVERDAEDPLFLMYTSGTTGQPKGTQHRTGGYLAHATATSKYVLDIEPEDTYWCSADIGWITGHSYIVYGPLSLGTTSVMYEGAPDAPDKGRIWEIAEKYDVDIFHTSPTAVRMFMEWGEEIPAQYDFDFRHMTTVGEPIQPEAWLWYYEHIGGGDAVIVDTWWQTETGGHLITNLPALKDMKPGSAGHPVPGVKPAVYDDQGHPIEKGSARAGNLVIERPWPGMLQTVYGNDERFIDEYWREFSETDSDDPADWVYKAGDGAVQADDGYFRILGRLDDVMNVAGHRLGTMELESAVAEVEAVANAAVAGREDPQKGTVPDVYVTLRDGYEESEAVRAEIVASIEDQIGKFARPANVWLVEELPQTRSGKIMRRLLEDISNDEELGNTTTLRDPSVPERIREHIDH</sequence>
<dbReference type="GO" id="GO:0019427">
    <property type="term" value="P:acetyl-CoA biosynthetic process from acetate"/>
    <property type="evidence" value="ECO:0007669"/>
    <property type="project" value="UniProtKB-UniRule"/>
</dbReference>
<comment type="similarity">
    <text evidence="1">Belongs to the ATP-dependent AMP-binding enzyme family.</text>
</comment>
<evidence type="ECO:0000313" key="12">
    <source>
        <dbReference type="Proteomes" id="UP000185608"/>
    </source>
</evidence>
<dbReference type="STRING" id="1873524.HSR6_1676"/>
<dbReference type="InterPro" id="IPR020845">
    <property type="entry name" value="AMP-binding_CS"/>
</dbReference>
<evidence type="ECO:0000313" key="11">
    <source>
        <dbReference type="EMBL" id="AOW80780.1"/>
    </source>
</evidence>
<proteinExistence type="inferred from homology"/>
<evidence type="ECO:0000256" key="5">
    <source>
        <dbReference type="ARBA" id="ARBA00022840"/>
    </source>
</evidence>
<dbReference type="InterPro" id="IPR045851">
    <property type="entry name" value="AMP-bd_C_sf"/>
</dbReference>
<dbReference type="Pfam" id="PF13193">
    <property type="entry name" value="AMP-binding_C"/>
    <property type="match status" value="1"/>
</dbReference>
<keyword evidence="5" id="KW-0067">ATP-binding</keyword>
<keyword evidence="4" id="KW-0547">Nucleotide-binding</keyword>
<dbReference type="InterPro" id="IPR011904">
    <property type="entry name" value="Ac_CoA_lig"/>
</dbReference>
<feature type="compositionally biased region" description="Basic and acidic residues" evidence="7">
    <location>
        <begin position="659"/>
        <end position="670"/>
    </location>
</feature>
<name>A0A1D8S5Y7_9EURY</name>
<feature type="domain" description="Acetyl-coenzyme A synthetase N-terminal" evidence="10">
    <location>
        <begin position="41"/>
        <end position="93"/>
    </location>
</feature>
<dbReference type="GO" id="GO:0005524">
    <property type="term" value="F:ATP binding"/>
    <property type="evidence" value="ECO:0007669"/>
    <property type="project" value="UniProtKB-KW"/>
</dbReference>
<evidence type="ECO:0000256" key="6">
    <source>
        <dbReference type="NCBIfam" id="TIGR02188"/>
    </source>
</evidence>
<reference evidence="11 12" key="1">
    <citation type="submission" date="2016-06" db="EMBL/GenBank/DDBJ databases">
        <title>Discovery of anaerobic lithoheterotrophic haloarchaeon capable of sulfur respiration by hydrogen and formate.</title>
        <authorList>
            <person name="Sorokin D.Y."/>
            <person name="Kublanov I.V."/>
            <person name="Roman P."/>
            <person name="Sinninghe Damste J.S."/>
            <person name="Golyshin P.N."/>
            <person name="Rojo D."/>
            <person name="Ciordia S."/>
            <person name="Mena Md.C."/>
            <person name="Ferrer M."/>
            <person name="Smedile F."/>
            <person name="Messina E."/>
            <person name="La Cono V."/>
            <person name="Yakimov M.M."/>
        </authorList>
    </citation>
    <scope>NUCLEOTIDE SEQUENCE [LARGE SCALE GENOMIC DNA]</scope>
    <source>
        <strain evidence="11 12">HTSR1</strain>
    </source>
</reference>
<dbReference type="InterPro" id="IPR000873">
    <property type="entry name" value="AMP-dep_synth/lig_dom"/>
</dbReference>
<gene>
    <name evidence="11" type="primary">acs1</name>
    <name evidence="11" type="ORF">HTSR_1608</name>
</gene>
<evidence type="ECO:0000259" key="9">
    <source>
        <dbReference type="Pfam" id="PF13193"/>
    </source>
</evidence>
<evidence type="ECO:0000259" key="8">
    <source>
        <dbReference type="Pfam" id="PF00501"/>
    </source>
</evidence>
<dbReference type="Gene3D" id="3.30.300.30">
    <property type="match status" value="1"/>
</dbReference>
<evidence type="ECO:0000256" key="7">
    <source>
        <dbReference type="SAM" id="MobiDB-lite"/>
    </source>
</evidence>
<dbReference type="InterPro" id="IPR032387">
    <property type="entry name" value="ACAS_N"/>
</dbReference>
<dbReference type="InterPro" id="IPR042099">
    <property type="entry name" value="ANL_N_sf"/>
</dbReference>
<dbReference type="Proteomes" id="UP000185608">
    <property type="component" value="Chromosome"/>
</dbReference>
<evidence type="ECO:0000256" key="4">
    <source>
        <dbReference type="ARBA" id="ARBA00022741"/>
    </source>
</evidence>
<dbReference type="EMBL" id="CP016070">
    <property type="protein sequence ID" value="AOW80780.1"/>
    <property type="molecule type" value="Genomic_DNA"/>
</dbReference>
<keyword evidence="3 11" id="KW-0436">Ligase</keyword>
<dbReference type="SUPFAM" id="SSF56801">
    <property type="entry name" value="Acetyl-CoA synthetase-like"/>
    <property type="match status" value="1"/>
</dbReference>